<keyword evidence="4" id="KW-0597">Phosphoprotein</keyword>
<sequence length="155" mass="17097">LTVLTTLHLSKNYFQGNIHHAIGELRSLIYLNLSHNSFLGLIPSKFTSLTYLSFLNLSRNSFHEPIPGGNQFGTFDNASYVGNEGLCGIPLSKKCEGDDDDGHEVFEPEFESNGALLDWVFAGIGYGCGLVIGISTAYMMFTIGKPQWLLEMVEN</sequence>
<evidence type="ECO:0000256" key="1">
    <source>
        <dbReference type="ARBA" id="ARBA00004251"/>
    </source>
</evidence>
<comment type="caution">
    <text evidence="14">The sequence shown here is derived from an EMBL/GenBank/DDBJ whole genome shotgun (WGS) entry which is preliminary data.</text>
</comment>
<evidence type="ECO:0000256" key="9">
    <source>
        <dbReference type="ARBA" id="ARBA00022989"/>
    </source>
</evidence>
<comment type="subcellular location">
    <subcellularLocation>
        <location evidence="1">Cell membrane</location>
        <topology evidence="1">Single-pass type I membrane protein</topology>
    </subcellularLocation>
</comment>
<evidence type="ECO:0008006" key="16">
    <source>
        <dbReference type="Google" id="ProtNLM"/>
    </source>
</evidence>
<keyword evidence="9 13" id="KW-1133">Transmembrane helix</keyword>
<gene>
    <name evidence="14" type="ORF">LITE_LOCUS32227</name>
</gene>
<evidence type="ECO:0000256" key="7">
    <source>
        <dbReference type="ARBA" id="ARBA00022729"/>
    </source>
</evidence>
<evidence type="ECO:0000313" key="15">
    <source>
        <dbReference type="Proteomes" id="UP001154282"/>
    </source>
</evidence>
<dbReference type="PANTHER" id="PTHR27004">
    <property type="entry name" value="RECEPTOR-LIKE PROTEIN 12 ISOFORM X1"/>
    <property type="match status" value="1"/>
</dbReference>
<proteinExistence type="inferred from homology"/>
<keyword evidence="10 13" id="KW-0472">Membrane</keyword>
<keyword evidence="7" id="KW-0732">Signal</keyword>
<keyword evidence="11" id="KW-0675">Receptor</keyword>
<evidence type="ECO:0000256" key="10">
    <source>
        <dbReference type="ARBA" id="ARBA00023136"/>
    </source>
</evidence>
<evidence type="ECO:0000256" key="6">
    <source>
        <dbReference type="ARBA" id="ARBA00022692"/>
    </source>
</evidence>
<evidence type="ECO:0000256" key="2">
    <source>
        <dbReference type="ARBA" id="ARBA00009592"/>
    </source>
</evidence>
<evidence type="ECO:0000256" key="3">
    <source>
        <dbReference type="ARBA" id="ARBA00022475"/>
    </source>
</evidence>
<dbReference type="InterPro" id="IPR032675">
    <property type="entry name" value="LRR_dom_sf"/>
</dbReference>
<feature type="transmembrane region" description="Helical" evidence="13">
    <location>
        <begin position="119"/>
        <end position="141"/>
    </location>
</feature>
<organism evidence="14 15">
    <name type="scientific">Linum tenue</name>
    <dbReference type="NCBI Taxonomy" id="586396"/>
    <lineage>
        <taxon>Eukaryota</taxon>
        <taxon>Viridiplantae</taxon>
        <taxon>Streptophyta</taxon>
        <taxon>Embryophyta</taxon>
        <taxon>Tracheophyta</taxon>
        <taxon>Spermatophyta</taxon>
        <taxon>Magnoliopsida</taxon>
        <taxon>eudicotyledons</taxon>
        <taxon>Gunneridae</taxon>
        <taxon>Pentapetalae</taxon>
        <taxon>rosids</taxon>
        <taxon>fabids</taxon>
        <taxon>Malpighiales</taxon>
        <taxon>Linaceae</taxon>
        <taxon>Linum</taxon>
    </lineage>
</organism>
<name>A0AAV0N9H7_9ROSI</name>
<feature type="non-terminal residue" evidence="14">
    <location>
        <position position="1"/>
    </location>
</feature>
<dbReference type="Pfam" id="PF13855">
    <property type="entry name" value="LRR_8"/>
    <property type="match status" value="1"/>
</dbReference>
<evidence type="ECO:0000256" key="4">
    <source>
        <dbReference type="ARBA" id="ARBA00022553"/>
    </source>
</evidence>
<dbReference type="Proteomes" id="UP001154282">
    <property type="component" value="Unassembled WGS sequence"/>
</dbReference>
<reference evidence="14" key="1">
    <citation type="submission" date="2022-08" db="EMBL/GenBank/DDBJ databases">
        <authorList>
            <person name="Gutierrez-Valencia J."/>
        </authorList>
    </citation>
    <scope>NUCLEOTIDE SEQUENCE</scope>
</reference>
<dbReference type="Gene3D" id="3.80.10.10">
    <property type="entry name" value="Ribonuclease Inhibitor"/>
    <property type="match status" value="1"/>
</dbReference>
<dbReference type="AlphaFoldDB" id="A0AAV0N9H7"/>
<comment type="similarity">
    <text evidence="2">Belongs to the RLP family.</text>
</comment>
<keyword evidence="5" id="KW-0433">Leucine-rich repeat</keyword>
<protein>
    <recommendedName>
        <fullName evidence="16">Receptor-like protein 12</fullName>
    </recommendedName>
</protein>
<evidence type="ECO:0000256" key="8">
    <source>
        <dbReference type="ARBA" id="ARBA00022737"/>
    </source>
</evidence>
<accession>A0AAV0N9H7</accession>
<dbReference type="GO" id="GO:0005886">
    <property type="term" value="C:plasma membrane"/>
    <property type="evidence" value="ECO:0007669"/>
    <property type="project" value="UniProtKB-SubCell"/>
</dbReference>
<dbReference type="SUPFAM" id="SSF52058">
    <property type="entry name" value="L domain-like"/>
    <property type="match status" value="1"/>
</dbReference>
<keyword evidence="15" id="KW-1185">Reference proteome</keyword>
<evidence type="ECO:0000256" key="13">
    <source>
        <dbReference type="SAM" id="Phobius"/>
    </source>
</evidence>
<dbReference type="PANTHER" id="PTHR27004:SF203">
    <property type="entry name" value="LEUCINE-RICH REPEAT-CONTAINING N-TERMINAL PLANT-TYPE DOMAIN-CONTAINING PROTEIN"/>
    <property type="match status" value="1"/>
</dbReference>
<dbReference type="FunFam" id="3.80.10.10:FF:000722">
    <property type="entry name" value="Leucine-rich repeat receptor-like protein kinase"/>
    <property type="match status" value="1"/>
</dbReference>
<evidence type="ECO:0000256" key="12">
    <source>
        <dbReference type="ARBA" id="ARBA00023180"/>
    </source>
</evidence>
<keyword evidence="6 13" id="KW-0812">Transmembrane</keyword>
<keyword evidence="3" id="KW-1003">Cell membrane</keyword>
<dbReference type="EMBL" id="CAMGYJ010000008">
    <property type="protein sequence ID" value="CAI0455154.1"/>
    <property type="molecule type" value="Genomic_DNA"/>
</dbReference>
<dbReference type="InterPro" id="IPR001611">
    <property type="entry name" value="Leu-rich_rpt"/>
</dbReference>
<evidence type="ECO:0000313" key="14">
    <source>
        <dbReference type="EMBL" id="CAI0455154.1"/>
    </source>
</evidence>
<evidence type="ECO:0000256" key="11">
    <source>
        <dbReference type="ARBA" id="ARBA00023170"/>
    </source>
</evidence>
<keyword evidence="12" id="KW-0325">Glycoprotein</keyword>
<evidence type="ECO:0000256" key="5">
    <source>
        <dbReference type="ARBA" id="ARBA00022614"/>
    </source>
</evidence>
<keyword evidence="8" id="KW-0677">Repeat</keyword>